<dbReference type="PANTHER" id="PTHR14241:SF1">
    <property type="entry name" value="INTERFERON-INDUCED PROTEIN 44-RELATED"/>
    <property type="match status" value="1"/>
</dbReference>
<keyword evidence="2" id="KW-0732">Signal</keyword>
<dbReference type="AlphaFoldDB" id="A0AAV1PRW0"/>
<dbReference type="Gene3D" id="3.40.50.300">
    <property type="entry name" value="P-loop containing nucleotide triphosphate hydrolases"/>
    <property type="match status" value="1"/>
</dbReference>
<gene>
    <name evidence="3" type="ORF">FSCOSCO3_A037954</name>
</gene>
<evidence type="ECO:0008006" key="5">
    <source>
        <dbReference type="Google" id="ProtNLM"/>
    </source>
</evidence>
<dbReference type="SUPFAM" id="SSF52540">
    <property type="entry name" value="P-loop containing nucleoside triphosphate hydrolases"/>
    <property type="match status" value="1"/>
</dbReference>
<proteinExistence type="predicted"/>
<reference evidence="3 4" key="1">
    <citation type="submission" date="2024-01" db="EMBL/GenBank/DDBJ databases">
        <authorList>
            <person name="Alioto T."/>
            <person name="Alioto T."/>
            <person name="Gomez Garrido J."/>
        </authorList>
    </citation>
    <scope>NUCLEOTIDE SEQUENCE [LARGE SCALE GENOMIC DNA]</scope>
</reference>
<evidence type="ECO:0000256" key="2">
    <source>
        <dbReference type="SAM" id="SignalP"/>
    </source>
</evidence>
<feature type="transmembrane region" description="Helical" evidence="1">
    <location>
        <begin position="311"/>
        <end position="331"/>
    </location>
</feature>
<dbReference type="InterPro" id="IPR027417">
    <property type="entry name" value="P-loop_NTPase"/>
</dbReference>
<dbReference type="PANTHER" id="PTHR14241">
    <property type="entry name" value="INTERFERON-INDUCED PROTEIN 44"/>
    <property type="match status" value="1"/>
</dbReference>
<dbReference type="EMBL" id="CAWUFR010000244">
    <property type="protein sequence ID" value="CAK6974015.1"/>
    <property type="molecule type" value="Genomic_DNA"/>
</dbReference>
<sequence length="336" mass="38262">MISHRLVLALLLFPHVHGSEQPSSPTLSEPWRQVSWGDKDRDLQYVQNYTPINDKIKHVRVLLFGPVGSGKSSFINSVSSSVRGRITQPAAASSTTSDQSFTTKYETHNIRRGTSDSFYQLVFNDIMGLEEGTGRGVRAEDIKLAMMGHVKEGYKFNPVSPLSADDPGYKPSPSPDDQVHVLVCILSANAVEVKVLEKMRLIREAARDLGIPQMAMITHIDEACGETEKDLRNVYKSNYLKKKMKDFSAVVGIPLNYIFPVKNYSEEIDIVDDVDSLILSALRRMIDFGDDFIGKMDSSHHKYQKDGWMDWFQWFDYRILMTLLLGFVILIRMRWY</sequence>
<keyword evidence="4" id="KW-1185">Reference proteome</keyword>
<feature type="chain" id="PRO_5043628844" description="G domain-containing protein" evidence="2">
    <location>
        <begin position="19"/>
        <end position="336"/>
    </location>
</feature>
<dbReference type="Proteomes" id="UP001314229">
    <property type="component" value="Unassembled WGS sequence"/>
</dbReference>
<organism evidence="3 4">
    <name type="scientific">Scomber scombrus</name>
    <name type="common">Atlantic mackerel</name>
    <name type="synonym">Scomber vernalis</name>
    <dbReference type="NCBI Taxonomy" id="13677"/>
    <lineage>
        <taxon>Eukaryota</taxon>
        <taxon>Metazoa</taxon>
        <taxon>Chordata</taxon>
        <taxon>Craniata</taxon>
        <taxon>Vertebrata</taxon>
        <taxon>Euteleostomi</taxon>
        <taxon>Actinopterygii</taxon>
        <taxon>Neopterygii</taxon>
        <taxon>Teleostei</taxon>
        <taxon>Neoteleostei</taxon>
        <taxon>Acanthomorphata</taxon>
        <taxon>Pelagiaria</taxon>
        <taxon>Scombriformes</taxon>
        <taxon>Scombridae</taxon>
        <taxon>Scomber</taxon>
    </lineage>
</organism>
<keyword evidence="1" id="KW-0812">Transmembrane</keyword>
<comment type="caution">
    <text evidence="3">The sequence shown here is derived from an EMBL/GenBank/DDBJ whole genome shotgun (WGS) entry which is preliminary data.</text>
</comment>
<dbReference type="GO" id="GO:0006955">
    <property type="term" value="P:immune response"/>
    <property type="evidence" value="ECO:0007669"/>
    <property type="project" value="TreeGrafter"/>
</dbReference>
<evidence type="ECO:0000313" key="3">
    <source>
        <dbReference type="EMBL" id="CAK6974015.1"/>
    </source>
</evidence>
<name>A0AAV1PRW0_SCOSC</name>
<evidence type="ECO:0000313" key="4">
    <source>
        <dbReference type="Proteomes" id="UP001314229"/>
    </source>
</evidence>
<accession>A0AAV1PRW0</accession>
<protein>
    <recommendedName>
        <fullName evidence="5">G domain-containing protein</fullName>
    </recommendedName>
</protein>
<keyword evidence="1" id="KW-1133">Transmembrane helix</keyword>
<keyword evidence="1" id="KW-0472">Membrane</keyword>
<feature type="signal peptide" evidence="2">
    <location>
        <begin position="1"/>
        <end position="18"/>
    </location>
</feature>
<evidence type="ECO:0000256" key="1">
    <source>
        <dbReference type="SAM" id="Phobius"/>
    </source>
</evidence>